<dbReference type="EMBL" id="KN880550">
    <property type="protein sequence ID" value="KIY66557.1"/>
    <property type="molecule type" value="Genomic_DNA"/>
</dbReference>
<name>A0A0D7B7T3_9AGAR</name>
<evidence type="ECO:0000313" key="3">
    <source>
        <dbReference type="Proteomes" id="UP000054007"/>
    </source>
</evidence>
<protein>
    <submittedName>
        <fullName evidence="2">Uncharacterized protein</fullName>
    </submittedName>
</protein>
<dbReference type="OrthoDB" id="3048541at2759"/>
<evidence type="ECO:0000256" key="1">
    <source>
        <dbReference type="SAM" id="MobiDB-lite"/>
    </source>
</evidence>
<proteinExistence type="predicted"/>
<sequence>MLKTFKRHKLESKLAKTEKKLETTQRIIQFISEYNVPGLRRLLAVALSSASTPEEILRRLERCIAGMYDTRGQFSQYEYDLAFIAKALGGPRLLYAMAHAFGIPATSTLARNAPLPSVHVCLSEPTANDAESAIQTMLDPSVHQPPPKDSVRLAGLTLMLDGVAIEEVCRYDHRRDSVIGLCREHTKDMELRIEDYRTIQILEEALDGKLVHVGKDATVLAVASIADVVHYLPVPVLLSASCKAEVGDGLFRWLRLFLDVWHTHPCGEVLHGPIATVASDGESSFRNARFHLGMSEELDTSTGYGRVLAQCAGLNLRTGPYGLLVTCDTKHIFKRFATLCRGMRGIQVGDTTITSVELAHQLSQLPSLTPAGALDLMDPDDKQDVPRAVELIEALGDIEEQSDTMVTSETAKMEKVAFVAHVLAYFLEPFISGDMSLSEQLKSLSTYAHLTYAMYKKHGLSFLTSPLYVDSHAVVKTIFSTSACLAALNDPELVYLIILEGTDRLENIFSNVRTQDHSRNFDVLQLSQKLSIAAMLTEIFSRYPHLNRGHRRRDLTKRGVDRVSPSDVDHSNKAVVGVDIPKAWNDGRAQANRILQKFLGYTYDLFEHDFAQPSVDMMRPDGIHYVGSSYTETSTSTIPSLSQSPPSPLMDPEASLSPRSYPPSPLESSTTQPLPASHQSVRPDLAPSEIDIVSQLIQQRDVGQFANGLEDHLDTMALTSDSRPLTQVDRRFVYIDKKPFRKDSLIPALLVSESARKATIRTLRAAGITQKKAMRLQQQKVSLGIAESKTSALYSGDLAGTLVRVGDVLCMAVVEILHFERKGDKNSKQLYSVELDDLSSPNVLATCQIVALESGDFLHNSLPDQWVWRSRYLSLNEDAAVVTQDNSLLHIPLSRIHILVPELLENPQLVGHRLSYSRALDHTELESALNDAWDMFDPTSDTYLRDVASIPTVRSTSLPYRDSKGSRFFFLSGIGAVVQTKQKSSTTLLECKLCGQSETLAHMRNHVGKHLLLFLHDYPDAALKVSLSLDACGWCGLPGCHTSLKYGKSKQRNRTIESDCEYFYPQMRYTTAATTTPTQPSTNVPILCTLCQPLKTVWKYEMLAHVIGVHARPDNNSLPALPASLWLDMHISKLEERRMGIEEADIHEYRADNKIPGSDWLENLDDAGHVSDKRYAYNRPASPAVPGMTRPLDRRDSVASSSHRPHKLSKL</sequence>
<gene>
    <name evidence="2" type="ORF">CYLTODRAFT_491339</name>
</gene>
<feature type="region of interest" description="Disordered" evidence="1">
    <location>
        <begin position="634"/>
        <end position="682"/>
    </location>
</feature>
<dbReference type="AlphaFoldDB" id="A0A0D7B7T3"/>
<reference evidence="2 3" key="1">
    <citation type="journal article" date="2015" name="Fungal Genet. Biol.">
        <title>Evolution of novel wood decay mechanisms in Agaricales revealed by the genome sequences of Fistulina hepatica and Cylindrobasidium torrendii.</title>
        <authorList>
            <person name="Floudas D."/>
            <person name="Held B.W."/>
            <person name="Riley R."/>
            <person name="Nagy L.G."/>
            <person name="Koehler G."/>
            <person name="Ransdell A.S."/>
            <person name="Younus H."/>
            <person name="Chow J."/>
            <person name="Chiniquy J."/>
            <person name="Lipzen A."/>
            <person name="Tritt A."/>
            <person name="Sun H."/>
            <person name="Haridas S."/>
            <person name="LaButti K."/>
            <person name="Ohm R.A."/>
            <person name="Kues U."/>
            <person name="Blanchette R.A."/>
            <person name="Grigoriev I.V."/>
            <person name="Minto R.E."/>
            <person name="Hibbett D.S."/>
        </authorList>
    </citation>
    <scope>NUCLEOTIDE SEQUENCE [LARGE SCALE GENOMIC DNA]</scope>
    <source>
        <strain evidence="2 3">FP15055 ss-10</strain>
    </source>
</reference>
<organism evidence="2 3">
    <name type="scientific">Cylindrobasidium torrendii FP15055 ss-10</name>
    <dbReference type="NCBI Taxonomy" id="1314674"/>
    <lineage>
        <taxon>Eukaryota</taxon>
        <taxon>Fungi</taxon>
        <taxon>Dikarya</taxon>
        <taxon>Basidiomycota</taxon>
        <taxon>Agaricomycotina</taxon>
        <taxon>Agaricomycetes</taxon>
        <taxon>Agaricomycetidae</taxon>
        <taxon>Agaricales</taxon>
        <taxon>Marasmiineae</taxon>
        <taxon>Physalacriaceae</taxon>
        <taxon>Cylindrobasidium</taxon>
    </lineage>
</organism>
<keyword evidence="3" id="KW-1185">Reference proteome</keyword>
<evidence type="ECO:0000313" key="2">
    <source>
        <dbReference type="EMBL" id="KIY66557.1"/>
    </source>
</evidence>
<feature type="compositionally biased region" description="Low complexity" evidence="1">
    <location>
        <begin position="634"/>
        <end position="644"/>
    </location>
</feature>
<feature type="region of interest" description="Disordered" evidence="1">
    <location>
        <begin position="1175"/>
        <end position="1211"/>
    </location>
</feature>
<accession>A0A0D7B7T3</accession>
<dbReference type="Proteomes" id="UP000054007">
    <property type="component" value="Unassembled WGS sequence"/>
</dbReference>
<feature type="compositionally biased region" description="Polar residues" evidence="1">
    <location>
        <begin position="670"/>
        <end position="680"/>
    </location>
</feature>